<organism evidence="2">
    <name type="scientific">Brassica cretica</name>
    <name type="common">Mustard</name>
    <dbReference type="NCBI Taxonomy" id="69181"/>
    <lineage>
        <taxon>Eukaryota</taxon>
        <taxon>Viridiplantae</taxon>
        <taxon>Streptophyta</taxon>
        <taxon>Embryophyta</taxon>
        <taxon>Tracheophyta</taxon>
        <taxon>Spermatophyta</taxon>
        <taxon>Magnoliopsida</taxon>
        <taxon>eudicotyledons</taxon>
        <taxon>Gunneridae</taxon>
        <taxon>Pentapetalae</taxon>
        <taxon>rosids</taxon>
        <taxon>malvids</taxon>
        <taxon>Brassicales</taxon>
        <taxon>Brassicaceae</taxon>
        <taxon>Brassiceae</taxon>
        <taxon>Brassica</taxon>
    </lineage>
</organism>
<evidence type="ECO:0000313" key="1">
    <source>
        <dbReference type="EMBL" id="KAF2567174.1"/>
    </source>
</evidence>
<dbReference type="EMBL" id="QGKY02000094">
    <property type="protein sequence ID" value="KAF2604077.1"/>
    <property type="molecule type" value="Genomic_DNA"/>
</dbReference>
<protein>
    <submittedName>
        <fullName evidence="2">Uncharacterized protein</fullName>
    </submittedName>
</protein>
<sequence>MGIRFLIRLSMGFPFEADEDFYLALFRRVIRRRPHPNIPVRTICAHYMYRAEIERYSNPNPKKMTRNQMKLSLFAPR</sequence>
<dbReference type="AlphaFoldDB" id="A0A8S9LDH6"/>
<evidence type="ECO:0000313" key="2">
    <source>
        <dbReference type="EMBL" id="KAF2604077.1"/>
    </source>
</evidence>
<dbReference type="EMBL" id="QGKW02001911">
    <property type="protein sequence ID" value="KAF2567174.1"/>
    <property type="molecule type" value="Genomic_DNA"/>
</dbReference>
<proteinExistence type="predicted"/>
<gene>
    <name evidence="1" type="ORF">F2Q68_00024274</name>
    <name evidence="2" type="ORF">F2Q70_00024936</name>
</gene>
<comment type="caution">
    <text evidence="2">The sequence shown here is derived from an EMBL/GenBank/DDBJ whole genome shotgun (WGS) entry which is preliminary data.</text>
</comment>
<dbReference type="Proteomes" id="UP000712281">
    <property type="component" value="Unassembled WGS sequence"/>
</dbReference>
<reference evidence="2" key="1">
    <citation type="submission" date="2019-12" db="EMBL/GenBank/DDBJ databases">
        <title>Genome sequencing and annotation of Brassica cretica.</title>
        <authorList>
            <person name="Studholme D.J."/>
            <person name="Sarris P.F."/>
        </authorList>
    </citation>
    <scope>NUCLEOTIDE SEQUENCE</scope>
    <source>
        <strain evidence="1">PFS-001/15</strain>
        <strain evidence="2">PFS-102/07</strain>
        <tissue evidence="2">Leaf</tissue>
    </source>
</reference>
<name>A0A8S9LDH6_BRACR</name>
<accession>A0A8S9LDH6</accession>